<sequence length="102" mass="11778">MEKIKPNLQYIQTVTLRTLEDIAQRKRERNLPPNTSFSIKQSHLFPEHEMTIRNASDMAIFLSSPSLCEKYGRWAIAPERNAQGDRVVVFVPVPEIPDVEEL</sequence>
<name>A0AAE7XJR4_9CAUD</name>
<dbReference type="Proteomes" id="UP000827787">
    <property type="component" value="Segment"/>
</dbReference>
<reference evidence="1 2" key="1">
    <citation type="submission" date="2021-06" db="EMBL/GenBank/DDBJ databases">
        <title>Complete genome sequence of Erwinia phage pEa_SNUABM_03.</title>
        <authorList>
            <person name="Kim S.G."/>
            <person name="Park S.C."/>
        </authorList>
    </citation>
    <scope>NUCLEOTIDE SEQUENCE [LARGE SCALE GENOMIC DNA]</scope>
</reference>
<gene>
    <name evidence="1" type="ORF">pEaSNUABM3_00310</name>
</gene>
<proteinExistence type="predicted"/>
<keyword evidence="2" id="KW-1185">Reference proteome</keyword>
<evidence type="ECO:0000313" key="2">
    <source>
        <dbReference type="Proteomes" id="UP000827787"/>
    </source>
</evidence>
<organism evidence="1 2">
    <name type="scientific">Erwinia phage pEa_SNUABM_3</name>
    <dbReference type="NCBI Taxonomy" id="2869552"/>
    <lineage>
        <taxon>Viruses</taxon>
        <taxon>Duplodnaviria</taxon>
        <taxon>Heunggongvirae</taxon>
        <taxon>Uroviricota</taxon>
        <taxon>Caudoviricetes</taxon>
        <taxon>Alexandravirus</taxon>
        <taxon>Alexandravirus SNUABM3</taxon>
    </lineage>
</organism>
<dbReference type="EMBL" id="MZ443770">
    <property type="protein sequence ID" value="QZE56507.1"/>
    <property type="molecule type" value="Genomic_DNA"/>
</dbReference>
<evidence type="ECO:0000313" key="1">
    <source>
        <dbReference type="EMBL" id="QZE56507.1"/>
    </source>
</evidence>
<protein>
    <submittedName>
        <fullName evidence="1">Uncharacterized protein</fullName>
    </submittedName>
</protein>
<accession>A0AAE7XJR4</accession>